<dbReference type="EMBL" id="JACMSC010000019">
    <property type="protein sequence ID" value="KAG6473250.1"/>
    <property type="molecule type" value="Genomic_DNA"/>
</dbReference>
<feature type="compositionally biased region" description="Low complexity" evidence="2">
    <location>
        <begin position="600"/>
        <end position="611"/>
    </location>
</feature>
<evidence type="ECO:0000259" key="3">
    <source>
        <dbReference type="PROSITE" id="PS50014"/>
    </source>
</evidence>
<dbReference type="SMART" id="SM00297">
    <property type="entry name" value="BROMO"/>
    <property type="match status" value="1"/>
</dbReference>
<dbReference type="PANTHER" id="PTHR37888:SF11">
    <property type="entry name" value="DNA-BINDING BROMODOMAIN-CONTAINING PROTEIN"/>
    <property type="match status" value="1"/>
</dbReference>
<accession>A0A8J5C952</accession>
<feature type="compositionally biased region" description="Polar residues" evidence="2">
    <location>
        <begin position="654"/>
        <end position="663"/>
    </location>
</feature>
<dbReference type="PROSITE" id="PS50014">
    <property type="entry name" value="BROMODOMAIN_2"/>
    <property type="match status" value="1"/>
</dbReference>
<feature type="compositionally biased region" description="Pro residues" evidence="2">
    <location>
        <begin position="402"/>
        <end position="413"/>
    </location>
</feature>
<feature type="compositionally biased region" description="Basic and acidic residues" evidence="2">
    <location>
        <begin position="449"/>
        <end position="480"/>
    </location>
</feature>
<feature type="region of interest" description="Disordered" evidence="2">
    <location>
        <begin position="118"/>
        <end position="282"/>
    </location>
</feature>
<dbReference type="Pfam" id="PF00439">
    <property type="entry name" value="Bromodomain"/>
    <property type="match status" value="1"/>
</dbReference>
<dbReference type="PANTHER" id="PTHR37888">
    <property type="entry name" value="DNA-BINDING BROMODOMAIN-CONTAINING PROTEIN"/>
    <property type="match status" value="1"/>
</dbReference>
<proteinExistence type="predicted"/>
<feature type="region of interest" description="Disordered" evidence="2">
    <location>
        <begin position="448"/>
        <end position="670"/>
    </location>
</feature>
<protein>
    <recommendedName>
        <fullName evidence="3">Bromo domain-containing protein</fullName>
    </recommendedName>
</protein>
<feature type="compositionally biased region" description="Basic and acidic residues" evidence="2">
    <location>
        <begin position="528"/>
        <end position="539"/>
    </location>
</feature>
<feature type="compositionally biased region" description="Basic and acidic residues" evidence="2">
    <location>
        <begin position="243"/>
        <end position="252"/>
    </location>
</feature>
<sequence length="670" mass="71956">MERSGDPEEKEVWGTREELLLAFAVVRHGTRRWDFVATEIQSHASGSRSLTAQGCFQRFRDLQSRFGAGAVDGGVGDDGGDADVPWLEELRRLRVAELRREVDQYDFSIRSLQSKVKSLQEERERRLAESESGDGKPSYEGKEEAPPGSRPESLVGEPSSSAGASGPSFERSDSTDPTEKHSKAGRKPHTAIASDGEDVDATDPSSGGDEKAAEGSYNGSTGSPVEGRTFLPHATGEFTAESKSGEGEKESSDMQSSASLSRRRKAVSSSGVKEMETEQASIMSKQVVAESQPLLAVLAMIRSDKYGSIFNRRFESQESAIYRGLVRQPMDLEMVRVKLDRAGSDSPYSTAEFFRDLFLLCTNAAVFFPRDSPESVAALHLRRVVAKEMAAVFPVQKELTPPPIPLPPKPSVPMPKAEPGLDGAFADKPISSAPLIMCRKPSSISNKLVSEEVRDEKEEKPGPSESEEKSLPKKITKDRSVLSGTIKGLRTSNPRVGKAQAAAAAKRLNLATVPNLKSKLVENEAAVDEPRKPDKKNGDGRTASTSSAAKRQSAAGFLNRMKRSPKGSLMDTSKNSPPPGPVSDGKATEQKKEAKGKQQSARVAAASGGSRSAKKAADTSGGGSGKRSVGRPPKRGSAIALPPAKRAREESEPPSITRSTASTSRKRGRR</sequence>
<keyword evidence="5" id="KW-1185">Reference proteome</keyword>
<evidence type="ECO:0000256" key="1">
    <source>
        <dbReference type="PROSITE-ProRule" id="PRU00035"/>
    </source>
</evidence>
<dbReference type="CDD" id="cd04369">
    <property type="entry name" value="Bromodomain"/>
    <property type="match status" value="1"/>
</dbReference>
<evidence type="ECO:0000313" key="4">
    <source>
        <dbReference type="EMBL" id="KAG6473250.1"/>
    </source>
</evidence>
<organism evidence="4 5">
    <name type="scientific">Zingiber officinale</name>
    <name type="common">Ginger</name>
    <name type="synonym">Amomum zingiber</name>
    <dbReference type="NCBI Taxonomy" id="94328"/>
    <lineage>
        <taxon>Eukaryota</taxon>
        <taxon>Viridiplantae</taxon>
        <taxon>Streptophyta</taxon>
        <taxon>Embryophyta</taxon>
        <taxon>Tracheophyta</taxon>
        <taxon>Spermatophyta</taxon>
        <taxon>Magnoliopsida</taxon>
        <taxon>Liliopsida</taxon>
        <taxon>Zingiberales</taxon>
        <taxon>Zingiberaceae</taxon>
        <taxon>Zingiber</taxon>
    </lineage>
</organism>
<feature type="compositionally biased region" description="Basic and acidic residues" evidence="2">
    <location>
        <begin position="170"/>
        <end position="182"/>
    </location>
</feature>
<dbReference type="Proteomes" id="UP000734854">
    <property type="component" value="Unassembled WGS sequence"/>
</dbReference>
<dbReference type="InterPro" id="IPR001487">
    <property type="entry name" value="Bromodomain"/>
</dbReference>
<dbReference type="OrthoDB" id="1742084at2759"/>
<feature type="compositionally biased region" description="Basic and acidic residues" evidence="2">
    <location>
        <begin position="586"/>
        <end position="596"/>
    </location>
</feature>
<dbReference type="AlphaFoldDB" id="A0A8J5C952"/>
<feature type="compositionally biased region" description="Low complexity" evidence="2">
    <location>
        <begin position="158"/>
        <end position="168"/>
    </location>
</feature>
<reference evidence="4 5" key="1">
    <citation type="submission" date="2020-08" db="EMBL/GenBank/DDBJ databases">
        <title>Plant Genome Project.</title>
        <authorList>
            <person name="Zhang R.-G."/>
        </authorList>
    </citation>
    <scope>NUCLEOTIDE SEQUENCE [LARGE SCALE GENOMIC DNA]</scope>
    <source>
        <tissue evidence="4">Rhizome</tissue>
    </source>
</reference>
<keyword evidence="1" id="KW-0103">Bromodomain</keyword>
<gene>
    <name evidence="4" type="ORF">ZIOFF_067163</name>
</gene>
<comment type="caution">
    <text evidence="4">The sequence shown here is derived from an EMBL/GenBank/DDBJ whole genome shotgun (WGS) entry which is preliminary data.</text>
</comment>
<feature type="domain" description="Bromo" evidence="3">
    <location>
        <begin position="302"/>
        <end position="375"/>
    </location>
</feature>
<evidence type="ECO:0000313" key="5">
    <source>
        <dbReference type="Proteomes" id="UP000734854"/>
    </source>
</evidence>
<evidence type="ECO:0000256" key="2">
    <source>
        <dbReference type="SAM" id="MobiDB-lite"/>
    </source>
</evidence>
<feature type="region of interest" description="Disordered" evidence="2">
    <location>
        <begin position="402"/>
        <end position="424"/>
    </location>
</feature>
<name>A0A8J5C952_ZINOF</name>
<feature type="compositionally biased region" description="Basic and acidic residues" evidence="2">
    <location>
        <begin position="118"/>
        <end position="145"/>
    </location>
</feature>